<feature type="binding site" evidence="5">
    <location>
        <position position="96"/>
    </location>
    <ligand>
        <name>AMP</name>
        <dbReference type="ChEBI" id="CHEBI:456215"/>
    </ligand>
</feature>
<evidence type="ECO:0000256" key="5">
    <source>
        <dbReference type="HAMAP-Rule" id="MF_00235"/>
    </source>
</evidence>
<protein>
    <recommendedName>
        <fullName evidence="5">Adenylate kinase</fullName>
        <shortName evidence="5">AK</shortName>
        <ecNumber evidence="5">2.7.4.3</ecNumber>
    </recommendedName>
    <alternativeName>
        <fullName evidence="5">ATP-AMP transphosphorylase</fullName>
    </alternativeName>
    <alternativeName>
        <fullName evidence="5">ATP:AMP phosphotransferase</fullName>
    </alternativeName>
    <alternativeName>
        <fullName evidence="5">Adenylate monophosphate kinase</fullName>
    </alternativeName>
</protein>
<name>A0A378I035_9GAMM</name>
<feature type="binding site" evidence="5">
    <location>
        <begin position="11"/>
        <end position="16"/>
    </location>
    <ligand>
        <name>ATP</name>
        <dbReference type="ChEBI" id="CHEBI:30616"/>
    </ligand>
</feature>
<organism evidence="7 8">
    <name type="scientific">Legionella beliardensis</name>
    <dbReference type="NCBI Taxonomy" id="91822"/>
    <lineage>
        <taxon>Bacteria</taxon>
        <taxon>Pseudomonadati</taxon>
        <taxon>Pseudomonadota</taxon>
        <taxon>Gammaproteobacteria</taxon>
        <taxon>Legionellales</taxon>
        <taxon>Legionellaceae</taxon>
        <taxon>Legionella</taxon>
    </lineage>
</organism>
<keyword evidence="5" id="KW-0963">Cytoplasm</keyword>
<dbReference type="Pfam" id="PF00156">
    <property type="entry name" value="Pribosyltran"/>
    <property type="match status" value="1"/>
</dbReference>
<dbReference type="CDD" id="cd01428">
    <property type="entry name" value="ADK"/>
    <property type="match status" value="1"/>
</dbReference>
<dbReference type="GO" id="GO:0005737">
    <property type="term" value="C:cytoplasm"/>
    <property type="evidence" value="ECO:0007669"/>
    <property type="project" value="UniProtKB-SubCell"/>
</dbReference>
<dbReference type="SUPFAM" id="SSF52540">
    <property type="entry name" value="P-loop containing nucleoside triphosphate hydrolases"/>
    <property type="match status" value="1"/>
</dbReference>
<feature type="binding site" evidence="5">
    <location>
        <position position="172"/>
    </location>
    <ligand>
        <name>ATP</name>
        <dbReference type="ChEBI" id="CHEBI:30616"/>
    </ligand>
</feature>
<reference evidence="7 8" key="1">
    <citation type="submission" date="2018-06" db="EMBL/GenBank/DDBJ databases">
        <authorList>
            <consortium name="Pathogen Informatics"/>
            <person name="Doyle S."/>
        </authorList>
    </citation>
    <scope>NUCLEOTIDE SEQUENCE [LARGE SCALE GENOMIC DNA]</scope>
    <source>
        <strain evidence="7 8">NCTC13315</strain>
    </source>
</reference>
<dbReference type="HAMAP" id="MF_00235">
    <property type="entry name" value="Adenylate_kinase_Adk"/>
    <property type="match status" value="1"/>
</dbReference>
<dbReference type="GO" id="GO:0016705">
    <property type="term" value="F:oxidoreductase activity, acting on paired donors, with incorporation or reduction of molecular oxygen"/>
    <property type="evidence" value="ECO:0007669"/>
    <property type="project" value="InterPro"/>
</dbReference>
<comment type="domain">
    <text evidence="5">Consists of three domains, a large central CORE domain and two small peripheral domains, NMPbind and LID, which undergo movements during catalysis. The LID domain closes over the site of phosphoryl transfer upon ATP binding. Assembling and dissambling the active center during each catalytic cycle provides an effective means to prevent ATP hydrolysis.</text>
</comment>
<feature type="binding site" evidence="5">
    <location>
        <position position="38"/>
    </location>
    <ligand>
        <name>AMP</name>
        <dbReference type="ChEBI" id="CHEBI:456215"/>
    </ligand>
</feature>
<dbReference type="AlphaFoldDB" id="A0A378I035"/>
<comment type="subunit">
    <text evidence="5">Monomer.</text>
</comment>
<keyword evidence="3 5" id="KW-0547">Nucleotide-binding</keyword>
<evidence type="ECO:0000256" key="2">
    <source>
        <dbReference type="ARBA" id="ARBA00022727"/>
    </source>
</evidence>
<evidence type="ECO:0000259" key="6">
    <source>
        <dbReference type="Pfam" id="PF00156"/>
    </source>
</evidence>
<feature type="binding site" evidence="5">
    <location>
        <position position="131"/>
    </location>
    <ligand>
        <name>AMP</name>
        <dbReference type="ChEBI" id="CHEBI:456215"/>
    </ligand>
</feature>
<dbReference type="InterPro" id="IPR036396">
    <property type="entry name" value="Cyt_P450_sf"/>
</dbReference>
<dbReference type="InterPro" id="IPR027417">
    <property type="entry name" value="P-loop_NTPase"/>
</dbReference>
<keyword evidence="1 5" id="KW-0808">Transferase</keyword>
<keyword evidence="8" id="KW-1185">Reference proteome</keyword>
<evidence type="ECO:0000313" key="7">
    <source>
        <dbReference type="EMBL" id="STX28529.1"/>
    </source>
</evidence>
<gene>
    <name evidence="7" type="primary">adk_2</name>
    <name evidence="5" type="synonym">adk</name>
    <name evidence="7" type="ORF">NCTC13315_01059</name>
</gene>
<dbReference type="PRINTS" id="PR00094">
    <property type="entry name" value="ADENYLTKNASE"/>
</dbReference>
<evidence type="ECO:0000313" key="8">
    <source>
        <dbReference type="Proteomes" id="UP000254968"/>
    </source>
</evidence>
<comment type="caution">
    <text evidence="5">Lacks conserved residue(s) required for the propagation of feature annotation.</text>
</comment>
<comment type="pathway">
    <text evidence="5">Purine metabolism; AMP biosynthesis via salvage pathway; AMP from ADP: step 1/1.</text>
</comment>
<dbReference type="Gene3D" id="3.40.50.2020">
    <property type="match status" value="1"/>
</dbReference>
<dbReference type="GO" id="GO:0004497">
    <property type="term" value="F:monooxygenase activity"/>
    <property type="evidence" value="ECO:0007669"/>
    <property type="project" value="InterPro"/>
</dbReference>
<dbReference type="GO" id="GO:0005506">
    <property type="term" value="F:iron ion binding"/>
    <property type="evidence" value="ECO:0007669"/>
    <property type="project" value="InterPro"/>
</dbReference>
<dbReference type="EC" id="2.7.4.3" evidence="5"/>
<dbReference type="SUPFAM" id="SSF53271">
    <property type="entry name" value="PRTase-like"/>
    <property type="match status" value="1"/>
</dbReference>
<feature type="binding site" evidence="5">
    <location>
        <begin position="89"/>
        <end position="92"/>
    </location>
    <ligand>
        <name>AMP</name>
        <dbReference type="ChEBI" id="CHEBI:456215"/>
    </ligand>
</feature>
<feature type="domain" description="Phosphoribosyltransferase" evidence="6">
    <location>
        <begin position="653"/>
        <end position="762"/>
    </location>
</feature>
<dbReference type="EMBL" id="UGNV01000001">
    <property type="protein sequence ID" value="STX28529.1"/>
    <property type="molecule type" value="Genomic_DNA"/>
</dbReference>
<dbReference type="PANTHER" id="PTHR23359">
    <property type="entry name" value="NUCLEOTIDE KINASE"/>
    <property type="match status" value="1"/>
</dbReference>
<dbReference type="GO" id="GO:0005524">
    <property type="term" value="F:ATP binding"/>
    <property type="evidence" value="ECO:0007669"/>
    <property type="project" value="UniProtKB-UniRule"/>
</dbReference>
<feature type="binding site" evidence="5">
    <location>
        <position position="127"/>
    </location>
    <ligand>
        <name>ATP</name>
        <dbReference type="ChEBI" id="CHEBI:30616"/>
    </ligand>
</feature>
<dbReference type="Pfam" id="PF00406">
    <property type="entry name" value="ADK"/>
    <property type="match status" value="1"/>
</dbReference>
<dbReference type="OrthoDB" id="5632234at2"/>
<sequence>MKIILLAGAPGSGKSTQGSALMAMNLKFKHLALGEVVRGYLDSPNHPITKNYKEFISQGNLLPDDVIKQILQEELAKISDKNSIVLLDGYPRTLAQYDDFKKEWGKPDGLIHLDVNKETLNQRLLERPNSRLDDNQEAIKRRLSFYQDTTKPLLNHIKQELGKNAIVVNTDESVRATSFYLYASLQRLSSIHDVLQKEQVLLKQEEEPSAQIKPIGFTSMLVQCWKTGIEYSSIRAIQADYQTKNFSFSLFNKRVVYLETPAEVKKVLEGNSHLGYVYKHFSTAAGLKYDFLATDPNSENSFKDEHNEVNYWKLIHQGLGKTIKDDGKRIEYLIDKQLMQTFFAEKKFILDTTFDNFFCSFWAEYLFGKACSLERYQENRNQLLGAMKQCFYNNYYKSIDPTGLTSWLYQNPVSNQLQGVKKTLQAFIAKAGSDAMVSRFAENLRELNVKENLDLNEERIKEIVADCTFDLILEPDFLENVMYEALAFAVKENADLHDSLVRNKVYKQGLEQGYLFPFRTRVLDKSVVLDDGSELPAGSMVCLNLKQAGVYHSAGARRCVGQAYTYFFREHFFNCIAPIDFKVKKVSEPLERQASNENVPNSPERYQVSWRLKRNEAMRHMPHHHYKGNKFFDVLSLHQNTNLNALMVKQLTLKINRYIERNNLDWQDVVMAAPEVRGLPIAAQVAGSLQLPLYTIRKKGGYKMAEDALFFASFKKGYGDSDTVELPIEKIKALAGKKVIFLDDGIASGGSAKACIKLLEKQVEGKEPAKVALVLALLQHDYVKSPEKFSEHRLVKTLFDCRAEMPNQELKDEVQALNLP</sequence>
<comment type="subcellular location">
    <subcellularLocation>
        <location evidence="5">Cytoplasm</location>
    </subcellularLocation>
</comment>
<dbReference type="InterPro" id="IPR000850">
    <property type="entry name" value="Adenylat/UMP-CMP_kin"/>
</dbReference>
<comment type="catalytic activity">
    <reaction evidence="5">
        <text>AMP + ATP = 2 ADP</text>
        <dbReference type="Rhea" id="RHEA:12973"/>
        <dbReference type="ChEBI" id="CHEBI:30616"/>
        <dbReference type="ChEBI" id="CHEBI:456215"/>
        <dbReference type="ChEBI" id="CHEBI:456216"/>
        <dbReference type="EC" id="2.7.4.3"/>
    </reaction>
</comment>
<dbReference type="InterPro" id="IPR000836">
    <property type="entry name" value="PRTase_dom"/>
</dbReference>
<dbReference type="GO" id="GO:0044209">
    <property type="term" value="P:AMP salvage"/>
    <property type="evidence" value="ECO:0007669"/>
    <property type="project" value="UniProtKB-UniRule"/>
</dbReference>
<dbReference type="GO" id="GO:0020037">
    <property type="term" value="F:heme binding"/>
    <property type="evidence" value="ECO:0007669"/>
    <property type="project" value="InterPro"/>
</dbReference>
<keyword evidence="4 5" id="KW-0418">Kinase</keyword>
<keyword evidence="2 5" id="KW-0545">Nucleotide biosynthesis</keyword>
<dbReference type="CDD" id="cd06223">
    <property type="entry name" value="PRTases_typeI"/>
    <property type="match status" value="1"/>
</dbReference>
<dbReference type="GO" id="GO:0004017">
    <property type="term" value="F:AMP kinase activity"/>
    <property type="evidence" value="ECO:0007669"/>
    <property type="project" value="UniProtKB-UniRule"/>
</dbReference>
<keyword evidence="5" id="KW-0067">ATP-binding</keyword>
<feature type="binding site" evidence="5">
    <location>
        <position position="142"/>
    </location>
    <ligand>
        <name>AMP</name>
        <dbReference type="ChEBI" id="CHEBI:456215"/>
    </ligand>
</feature>
<evidence type="ECO:0000256" key="3">
    <source>
        <dbReference type="ARBA" id="ARBA00022741"/>
    </source>
</evidence>
<dbReference type="InterPro" id="IPR033690">
    <property type="entry name" value="Adenylat_kinase_CS"/>
</dbReference>
<comment type="similarity">
    <text evidence="5">Belongs to the adenylate kinase family.</text>
</comment>
<accession>A0A378I035</accession>
<dbReference type="Gene3D" id="3.40.50.300">
    <property type="entry name" value="P-loop containing nucleotide triphosphate hydrolases"/>
    <property type="match status" value="1"/>
</dbReference>
<dbReference type="PROSITE" id="PS00113">
    <property type="entry name" value="ADENYLATE_KINASE"/>
    <property type="match status" value="1"/>
</dbReference>
<dbReference type="RefSeq" id="WP_115302269.1">
    <property type="nucleotide sequence ID" value="NZ_CAAAHO010000001.1"/>
</dbReference>
<dbReference type="InterPro" id="IPR029057">
    <property type="entry name" value="PRTase-like"/>
</dbReference>
<feature type="binding site" evidence="5">
    <location>
        <begin position="60"/>
        <end position="62"/>
    </location>
    <ligand>
        <name>AMP</name>
        <dbReference type="ChEBI" id="CHEBI:456215"/>
    </ligand>
</feature>
<evidence type="ECO:0000256" key="4">
    <source>
        <dbReference type="ARBA" id="ARBA00022777"/>
    </source>
</evidence>
<comment type="function">
    <text evidence="5">Catalyzes the reversible transfer of the terminal phosphate group between ATP and AMP. Plays an important role in cellular energy homeostasis and in adenine nucleotide metabolism.</text>
</comment>
<proteinExistence type="inferred from homology"/>
<dbReference type="SUPFAM" id="SSF48264">
    <property type="entry name" value="Cytochrome P450"/>
    <property type="match status" value="1"/>
</dbReference>
<dbReference type="Proteomes" id="UP000254968">
    <property type="component" value="Unassembled WGS sequence"/>
</dbReference>
<dbReference type="UniPathway" id="UPA00588">
    <property type="reaction ID" value="UER00649"/>
</dbReference>
<evidence type="ECO:0000256" key="1">
    <source>
        <dbReference type="ARBA" id="ARBA00022679"/>
    </source>
</evidence>